<keyword evidence="2 9" id="KW-0732">Signal</keyword>
<evidence type="ECO:0000256" key="1">
    <source>
        <dbReference type="ARBA" id="ARBA00004635"/>
    </source>
</evidence>
<feature type="chain" id="PRO_5039054204" description="Lipoprotein" evidence="9">
    <location>
        <begin position="23"/>
        <end position="280"/>
    </location>
</feature>
<dbReference type="GO" id="GO:0016020">
    <property type="term" value="C:membrane"/>
    <property type="evidence" value="ECO:0007669"/>
    <property type="project" value="UniProtKB-SubCell"/>
</dbReference>
<dbReference type="AlphaFoldDB" id="A0A2H6CUP4"/>
<dbReference type="Pfam" id="PF03180">
    <property type="entry name" value="Lipoprotein_9"/>
    <property type="match status" value="1"/>
</dbReference>
<keyword evidence="4" id="KW-0564">Palmitate</keyword>
<protein>
    <recommendedName>
        <fullName evidence="6">Lipoprotein</fullName>
    </recommendedName>
</protein>
<comment type="caution">
    <text evidence="10">The sequence shown here is derived from an EMBL/GenBank/DDBJ whole genome shotgun (WGS) entry which is preliminary data.</text>
</comment>
<gene>
    <name evidence="10" type="ORF">TEHN7118_1521</name>
</gene>
<name>A0A2H6CUP4_TETHA</name>
<proteinExistence type="inferred from homology"/>
<evidence type="ECO:0000313" key="11">
    <source>
        <dbReference type="Proteomes" id="UP000236214"/>
    </source>
</evidence>
<dbReference type="RefSeq" id="WP_103103574.1">
    <property type="nucleotide sequence ID" value="NZ_BDEC01000060.1"/>
</dbReference>
<reference evidence="10 11" key="1">
    <citation type="submission" date="2016-05" db="EMBL/GenBank/DDBJ databases">
        <title>Whole genome sequencing of Tetragenococcus halophilus subsp. halophilus NISL 7118.</title>
        <authorList>
            <person name="Shiwa Y."/>
            <person name="Nishimura I."/>
            <person name="Yoshikawa H."/>
            <person name="Koyama Y."/>
            <person name="Oguma T."/>
        </authorList>
    </citation>
    <scope>NUCLEOTIDE SEQUENCE [LARGE SCALE GENOMIC DNA]</scope>
    <source>
        <strain evidence="10 11">NISL 7118</strain>
    </source>
</reference>
<keyword evidence="11" id="KW-1185">Reference proteome</keyword>
<dbReference type="CDD" id="cd13597">
    <property type="entry name" value="PBP2_lipoprotein_Tp32"/>
    <property type="match status" value="1"/>
</dbReference>
<evidence type="ECO:0000256" key="7">
    <source>
        <dbReference type="PIRSR" id="PIRSR002854-1"/>
    </source>
</evidence>
<dbReference type="InterPro" id="IPR004872">
    <property type="entry name" value="Lipoprotein_NlpA"/>
</dbReference>
<dbReference type="PANTHER" id="PTHR30429">
    <property type="entry name" value="D-METHIONINE-BINDING LIPOPROTEIN METQ"/>
    <property type="match status" value="1"/>
</dbReference>
<evidence type="ECO:0000256" key="3">
    <source>
        <dbReference type="ARBA" id="ARBA00023136"/>
    </source>
</evidence>
<dbReference type="EMBL" id="BDEC01000060">
    <property type="protein sequence ID" value="GBD68715.1"/>
    <property type="molecule type" value="Genomic_DNA"/>
</dbReference>
<dbReference type="SUPFAM" id="SSF53850">
    <property type="entry name" value="Periplasmic binding protein-like II"/>
    <property type="match status" value="1"/>
</dbReference>
<evidence type="ECO:0000256" key="5">
    <source>
        <dbReference type="ARBA" id="ARBA00023288"/>
    </source>
</evidence>
<keyword evidence="3" id="KW-0472">Membrane</keyword>
<accession>A0A2H6CUP4</accession>
<keyword evidence="5 6" id="KW-0449">Lipoprotein</keyword>
<comment type="similarity">
    <text evidence="6">Belongs to the nlpA lipoprotein family.</text>
</comment>
<feature type="region of interest" description="Disordered" evidence="8">
    <location>
        <begin position="27"/>
        <end position="49"/>
    </location>
</feature>
<evidence type="ECO:0000256" key="4">
    <source>
        <dbReference type="ARBA" id="ARBA00023139"/>
    </source>
</evidence>
<evidence type="ECO:0000256" key="6">
    <source>
        <dbReference type="PIRNR" id="PIRNR002854"/>
    </source>
</evidence>
<dbReference type="PIRSF" id="PIRSF002854">
    <property type="entry name" value="MetQ"/>
    <property type="match status" value="1"/>
</dbReference>
<evidence type="ECO:0000256" key="2">
    <source>
        <dbReference type="ARBA" id="ARBA00022729"/>
    </source>
</evidence>
<feature type="signal peptide" evidence="9">
    <location>
        <begin position="1"/>
        <end position="22"/>
    </location>
</feature>
<evidence type="ECO:0000256" key="9">
    <source>
        <dbReference type="SAM" id="SignalP"/>
    </source>
</evidence>
<evidence type="ECO:0000313" key="10">
    <source>
        <dbReference type="EMBL" id="GBD68715.1"/>
    </source>
</evidence>
<dbReference type="Gene3D" id="3.40.190.10">
    <property type="entry name" value="Periplasmic binding protein-like II"/>
    <property type="match status" value="2"/>
</dbReference>
<evidence type="ECO:0000256" key="8">
    <source>
        <dbReference type="SAM" id="MobiDB-lite"/>
    </source>
</evidence>
<comment type="subcellular location">
    <subcellularLocation>
        <location evidence="1">Membrane</location>
        <topology evidence="1">Lipid-anchor</topology>
    </subcellularLocation>
</comment>
<dbReference type="PROSITE" id="PS51257">
    <property type="entry name" value="PROKAR_LIPOPROTEIN"/>
    <property type="match status" value="1"/>
</dbReference>
<dbReference type="PANTHER" id="PTHR30429:SF0">
    <property type="entry name" value="METHIONINE-BINDING LIPOPROTEIN METQ"/>
    <property type="match status" value="1"/>
</dbReference>
<dbReference type="Proteomes" id="UP000236214">
    <property type="component" value="Unassembled WGS sequence"/>
</dbReference>
<organism evidence="10 11">
    <name type="scientific">Tetragenococcus halophilus subsp. halophilus</name>
    <dbReference type="NCBI Taxonomy" id="1513897"/>
    <lineage>
        <taxon>Bacteria</taxon>
        <taxon>Bacillati</taxon>
        <taxon>Bacillota</taxon>
        <taxon>Bacilli</taxon>
        <taxon>Lactobacillales</taxon>
        <taxon>Enterococcaceae</taxon>
        <taxon>Tetragenococcus</taxon>
    </lineage>
</organism>
<sequence>MRASLKKTLYAGVLGLTIFGLAACSSGNDEGSGSGDGDETLTVGASSTPHAEILEQTKDDLAEKGYELDVEVFDDYVLPNQALDEGDLDASFHQHKPYLDNFNEENGTDLVSAGEVHFEPLGLYPGKTETVDDLQDGAEVAIPNDATNGARALLLLEETGLIKLDADKGIEATTNDIEENPKDLEITELEASQIPRTVQDVDLSVINGNYAVDAGFDIANDSLELEDENSEAAQTYANVVAVQEGNEDDPAIEALMESLHSDDVKDFINEEYQGAVVPLF</sequence>
<feature type="lipid moiety-binding region" description="S-diacylglycerol cysteine" evidence="7">
    <location>
        <position position="24"/>
    </location>
</feature>